<evidence type="ECO:0000313" key="8">
    <source>
        <dbReference type="EMBL" id="RDH83046.1"/>
    </source>
</evidence>
<protein>
    <recommendedName>
        <fullName evidence="6">Glycolate oxidase iron-sulfur subunit</fullName>
        <ecNumber evidence="6">1.1.99.14</ecNumber>
    </recommendedName>
</protein>
<dbReference type="Pfam" id="PF13183">
    <property type="entry name" value="Fer4_8"/>
    <property type="match status" value="1"/>
</dbReference>
<name>A0A370DFW5_9GAMM</name>
<evidence type="ECO:0000313" key="9">
    <source>
        <dbReference type="Proteomes" id="UP000254266"/>
    </source>
</evidence>
<evidence type="ECO:0000256" key="6">
    <source>
        <dbReference type="PIRNR" id="PIRNR000139"/>
    </source>
</evidence>
<evidence type="ECO:0000256" key="2">
    <source>
        <dbReference type="ARBA" id="ARBA00022723"/>
    </source>
</evidence>
<dbReference type="PANTHER" id="PTHR32479">
    <property type="entry name" value="GLYCOLATE OXIDASE IRON-SULFUR SUBUNIT"/>
    <property type="match status" value="1"/>
</dbReference>
<dbReference type="InterPro" id="IPR017900">
    <property type="entry name" value="4Fe4S_Fe_S_CS"/>
</dbReference>
<dbReference type="InterPro" id="IPR004017">
    <property type="entry name" value="Cys_rich_dom"/>
</dbReference>
<dbReference type="GO" id="GO:0046872">
    <property type="term" value="F:metal ion binding"/>
    <property type="evidence" value="ECO:0007669"/>
    <property type="project" value="UniProtKB-UniRule"/>
</dbReference>
<dbReference type="InterPro" id="IPR017896">
    <property type="entry name" value="4Fe4S_Fe-S-bd"/>
</dbReference>
<evidence type="ECO:0000256" key="1">
    <source>
        <dbReference type="ARBA" id="ARBA00022485"/>
    </source>
</evidence>
<feature type="domain" description="4Fe-4S ferredoxin-type" evidence="7">
    <location>
        <begin position="86"/>
        <end position="117"/>
    </location>
</feature>
<dbReference type="Proteomes" id="UP000254266">
    <property type="component" value="Unassembled WGS sequence"/>
</dbReference>
<keyword evidence="9" id="KW-1185">Reference proteome</keyword>
<accession>A0A370DFW5</accession>
<sequence length="429" mass="47973">MMLIVTHVFKPLNLGTLYNDKFHRYKLRLAAMKKANKLSDTDLCVMCGMCLPQCPTYQLYQTETESPRGRVALMQAINQQKININSKALLHIDHCLGCLNCETICPSRVPYGQLIDEFRNQYNQSVRKPWLTKLILKQAAKPDGLHALTSIINKPVLKQLIKLGSTFTDLPKNTLTVEPTHLKSFYAGTYNSQEECRGEVSLFTGCIGKSSDYRSIKDATFILNQLGFDVNIPEQQTCCGAMHQHNGQLETAKTLLNKNRAQLEQQKSSVILFFSPACGASLKQAENIAIKDARTFILEALRHQPLNFSTQKQPVALHESCSHRNMLRLKTLNTELLNCIPGIQIIESSDPSLCCGAGGLQSINYPQQAQALLQGKLKSFDLMQTNIFISDNIGCSLHIKTAITGYNPDIKVMHPISYLASQLISNEKK</sequence>
<dbReference type="AlphaFoldDB" id="A0A370DFW5"/>
<keyword evidence="5 6" id="KW-0411">Iron-sulfur</keyword>
<reference evidence="8 9" key="1">
    <citation type="journal article" date="2018" name="ISME J.">
        <title>Endosymbiont genomes yield clues of tubeworm success.</title>
        <authorList>
            <person name="Li Y."/>
            <person name="Liles M.R."/>
            <person name="Halanych K.M."/>
        </authorList>
    </citation>
    <scope>NUCLEOTIDE SEQUENCE [LARGE SCALE GENOMIC DNA]</scope>
    <source>
        <strain evidence="8">A1464</strain>
    </source>
</reference>
<dbReference type="InterPro" id="IPR012257">
    <property type="entry name" value="Glc_ox_4Fe-4S"/>
</dbReference>
<dbReference type="InterPro" id="IPR009051">
    <property type="entry name" value="Helical_ferredxn"/>
</dbReference>
<comment type="caution">
    <text evidence="8">The sequence shown here is derived from an EMBL/GenBank/DDBJ whole genome shotgun (WGS) entry which is preliminary data.</text>
</comment>
<keyword evidence="4 6" id="KW-0408">Iron</keyword>
<keyword evidence="3" id="KW-0677">Repeat</keyword>
<evidence type="ECO:0000256" key="3">
    <source>
        <dbReference type="ARBA" id="ARBA00022737"/>
    </source>
</evidence>
<comment type="function">
    <text evidence="6">Component of a complex that catalyzes the oxidation of glycolate to glyoxylate.</text>
</comment>
<evidence type="ECO:0000256" key="5">
    <source>
        <dbReference type="ARBA" id="ARBA00023014"/>
    </source>
</evidence>
<keyword evidence="6" id="KW-0249">Electron transport</keyword>
<organism evidence="8 9">
    <name type="scientific">endosymbiont of Galathealinum brachiosum</name>
    <dbReference type="NCBI Taxonomy" id="2200906"/>
    <lineage>
        <taxon>Bacteria</taxon>
        <taxon>Pseudomonadati</taxon>
        <taxon>Pseudomonadota</taxon>
        <taxon>Gammaproteobacteria</taxon>
        <taxon>sulfur-oxidizing symbionts</taxon>
    </lineage>
</organism>
<dbReference type="Gene3D" id="1.10.1060.10">
    <property type="entry name" value="Alpha-helical ferredoxin"/>
    <property type="match status" value="1"/>
</dbReference>
<dbReference type="PANTHER" id="PTHR32479:SF17">
    <property type="entry name" value="GLYCOLATE OXIDASE IRON-SULFUR SUBUNIT"/>
    <property type="match status" value="1"/>
</dbReference>
<comment type="catalytic activity">
    <reaction evidence="6">
        <text>glycolate + A = glyoxylate + AH2</text>
        <dbReference type="Rhea" id="RHEA:21264"/>
        <dbReference type="ChEBI" id="CHEBI:13193"/>
        <dbReference type="ChEBI" id="CHEBI:17499"/>
        <dbReference type="ChEBI" id="CHEBI:29805"/>
        <dbReference type="ChEBI" id="CHEBI:36655"/>
        <dbReference type="EC" id="1.1.99.14"/>
    </reaction>
</comment>
<comment type="catalytic activity">
    <reaction evidence="6">
        <text>(R)-lactate + A = pyruvate + AH2</text>
        <dbReference type="Rhea" id="RHEA:15089"/>
        <dbReference type="ChEBI" id="CHEBI:13193"/>
        <dbReference type="ChEBI" id="CHEBI:15361"/>
        <dbReference type="ChEBI" id="CHEBI:16004"/>
        <dbReference type="ChEBI" id="CHEBI:17499"/>
    </reaction>
</comment>
<gene>
    <name evidence="8" type="ORF">DIZ80_12355</name>
</gene>
<evidence type="ECO:0000256" key="4">
    <source>
        <dbReference type="ARBA" id="ARBA00023004"/>
    </source>
</evidence>
<keyword evidence="2 6" id="KW-0479">Metal-binding</keyword>
<dbReference type="GO" id="GO:0051539">
    <property type="term" value="F:4 iron, 4 sulfur cluster binding"/>
    <property type="evidence" value="ECO:0007669"/>
    <property type="project" value="UniProtKB-UniRule"/>
</dbReference>
<dbReference type="SUPFAM" id="SSF46548">
    <property type="entry name" value="alpha-helical ferredoxin"/>
    <property type="match status" value="1"/>
</dbReference>
<proteinExistence type="predicted"/>
<feature type="domain" description="4Fe-4S ferredoxin-type" evidence="7">
    <location>
        <begin position="34"/>
        <end position="65"/>
    </location>
</feature>
<dbReference type="PIRSF" id="PIRSF000139">
    <property type="entry name" value="Glc_ox_4Fe-4S"/>
    <property type="match status" value="1"/>
</dbReference>
<dbReference type="EC" id="1.1.99.14" evidence="6"/>
<keyword evidence="6" id="KW-0813">Transport</keyword>
<dbReference type="Pfam" id="PF02754">
    <property type="entry name" value="CCG"/>
    <property type="match status" value="2"/>
</dbReference>
<dbReference type="GO" id="GO:0019154">
    <property type="term" value="F:glycolate dehydrogenase activity"/>
    <property type="evidence" value="ECO:0007669"/>
    <property type="project" value="UniProtKB-EC"/>
</dbReference>
<dbReference type="PROSITE" id="PS51379">
    <property type="entry name" value="4FE4S_FER_2"/>
    <property type="match status" value="2"/>
</dbReference>
<evidence type="ECO:0000259" key="7">
    <source>
        <dbReference type="PROSITE" id="PS51379"/>
    </source>
</evidence>
<keyword evidence="1 6" id="KW-0004">4Fe-4S</keyword>
<dbReference type="EMBL" id="QFXC01000011">
    <property type="protein sequence ID" value="RDH83046.1"/>
    <property type="molecule type" value="Genomic_DNA"/>
</dbReference>
<comment type="cofactor">
    <cofactor evidence="6">
        <name>[4Fe-4S] cluster</name>
        <dbReference type="ChEBI" id="CHEBI:49883"/>
    </cofactor>
    <text evidence="6">Binds 2 [4Fe-4S] clusters.</text>
</comment>
<dbReference type="PROSITE" id="PS00198">
    <property type="entry name" value="4FE4S_FER_1"/>
    <property type="match status" value="2"/>
</dbReference>